<dbReference type="FunFam" id="3.40.50.720:FF:000301">
    <property type="entry name" value="Hydroxysteroid dehydrogenase like 2"/>
    <property type="match status" value="1"/>
</dbReference>
<dbReference type="InterPro" id="IPR002347">
    <property type="entry name" value="SDR_fam"/>
</dbReference>
<protein>
    <recommendedName>
        <fullName evidence="8">Hydroxysteroid dehydrogenase-like protein 2</fullName>
    </recommendedName>
</protein>
<keyword evidence="10" id="KW-1185">Reference proteome</keyword>
<evidence type="ECO:0000256" key="7">
    <source>
        <dbReference type="ARBA" id="ARBA00023140"/>
    </source>
</evidence>
<dbReference type="Gene3D" id="3.40.50.720">
    <property type="entry name" value="NAD(P)-binding Rossmann-like Domain"/>
    <property type="match status" value="1"/>
</dbReference>
<keyword evidence="6" id="KW-0496">Mitochondrion</keyword>
<accession>A0A811KYJ8</accession>
<evidence type="ECO:0000256" key="1">
    <source>
        <dbReference type="ARBA" id="ARBA00004173"/>
    </source>
</evidence>
<sequence length="292" mass="31792">MINTGAFAGKTVVISGATRGIGKAIALKLAKDGANIAILAKTTKPHPKLPGTIYSAAEDVEKAGGKGLACHCDIREEESVQKAIQDTVDKFGGIDVCINNASAISITRTVDTQMKRYDLMHGVNTRGTFLLSKTCIPYLKRAENPHIMNLSPPLAMHKNWFAPHVAYTMAKYGMSLCVLGMHEEFREDGIAVNALWPQTGIWTAAIALLSGGNDSSGSRTPEIVADAAYALLKRNSREYTGNFAIDEQILREEGITDFEQYACVKGAKIRPDVFLPGEEASYEPYKHFQVKK</sequence>
<dbReference type="NCBIfam" id="NF006133">
    <property type="entry name" value="PRK08278.1"/>
    <property type="match status" value="1"/>
</dbReference>
<proteinExistence type="inferred from homology"/>
<dbReference type="GO" id="GO:0005739">
    <property type="term" value="C:mitochondrion"/>
    <property type="evidence" value="ECO:0007669"/>
    <property type="project" value="UniProtKB-SubCell"/>
</dbReference>
<evidence type="ECO:0000256" key="5">
    <source>
        <dbReference type="ARBA" id="ARBA00023002"/>
    </source>
</evidence>
<evidence type="ECO:0000256" key="8">
    <source>
        <dbReference type="ARBA" id="ARBA00040243"/>
    </source>
</evidence>
<dbReference type="AlphaFoldDB" id="A0A811KYJ8"/>
<dbReference type="EMBL" id="CAJFDH010000004">
    <property type="protein sequence ID" value="CAD5220524.1"/>
    <property type="molecule type" value="Genomic_DNA"/>
</dbReference>
<dbReference type="SUPFAM" id="SSF51735">
    <property type="entry name" value="NAD(P)-binding Rossmann-fold domains"/>
    <property type="match status" value="1"/>
</dbReference>
<dbReference type="InterPro" id="IPR051935">
    <property type="entry name" value="HSDL2"/>
</dbReference>
<comment type="caution">
    <text evidence="9">The sequence shown here is derived from an EMBL/GenBank/DDBJ whole genome shotgun (WGS) entry which is preliminary data.</text>
</comment>
<organism evidence="9 10">
    <name type="scientific">Bursaphelenchus okinawaensis</name>
    <dbReference type="NCBI Taxonomy" id="465554"/>
    <lineage>
        <taxon>Eukaryota</taxon>
        <taxon>Metazoa</taxon>
        <taxon>Ecdysozoa</taxon>
        <taxon>Nematoda</taxon>
        <taxon>Chromadorea</taxon>
        <taxon>Rhabditida</taxon>
        <taxon>Tylenchina</taxon>
        <taxon>Tylenchomorpha</taxon>
        <taxon>Aphelenchoidea</taxon>
        <taxon>Aphelenchoididae</taxon>
        <taxon>Bursaphelenchus</taxon>
    </lineage>
</organism>
<dbReference type="EMBL" id="CAJFCW020000004">
    <property type="protein sequence ID" value="CAG9113819.1"/>
    <property type="molecule type" value="Genomic_DNA"/>
</dbReference>
<dbReference type="PRINTS" id="PR00081">
    <property type="entry name" value="GDHRDH"/>
</dbReference>
<gene>
    <name evidence="9" type="ORF">BOKJ2_LOCUS8987</name>
</gene>
<comment type="subcellular location">
    <subcellularLocation>
        <location evidence="1">Mitochondrion</location>
    </subcellularLocation>
    <subcellularLocation>
        <location evidence="2">Peroxisome</location>
    </subcellularLocation>
</comment>
<keyword evidence="7" id="KW-0576">Peroxisome</keyword>
<comment type="similarity">
    <text evidence="3">Belongs to the short-chain dehydrogenases/reductases (SDR) family.</text>
</comment>
<dbReference type="GO" id="GO:0016491">
    <property type="term" value="F:oxidoreductase activity"/>
    <property type="evidence" value="ECO:0007669"/>
    <property type="project" value="UniProtKB-KW"/>
</dbReference>
<dbReference type="CDD" id="cd09762">
    <property type="entry name" value="HSDL2_SDR_c"/>
    <property type="match status" value="1"/>
</dbReference>
<dbReference type="Proteomes" id="UP000783686">
    <property type="component" value="Unassembled WGS sequence"/>
</dbReference>
<reference evidence="9" key="1">
    <citation type="submission" date="2020-09" db="EMBL/GenBank/DDBJ databases">
        <authorList>
            <person name="Kikuchi T."/>
        </authorList>
    </citation>
    <scope>NUCLEOTIDE SEQUENCE</scope>
    <source>
        <strain evidence="9">SH1</strain>
    </source>
</reference>
<dbReference type="OrthoDB" id="5327538at2759"/>
<evidence type="ECO:0000256" key="2">
    <source>
        <dbReference type="ARBA" id="ARBA00004275"/>
    </source>
</evidence>
<evidence type="ECO:0000256" key="4">
    <source>
        <dbReference type="ARBA" id="ARBA00022857"/>
    </source>
</evidence>
<dbReference type="PANTHER" id="PTHR42808:SF3">
    <property type="entry name" value="HYDROXYSTEROID DEHYDROGENASE-LIKE PROTEIN 2"/>
    <property type="match status" value="1"/>
</dbReference>
<keyword evidence="5" id="KW-0560">Oxidoreductase</keyword>
<dbReference type="GO" id="GO:0005777">
    <property type="term" value="C:peroxisome"/>
    <property type="evidence" value="ECO:0007669"/>
    <property type="project" value="UniProtKB-SubCell"/>
</dbReference>
<dbReference type="PANTHER" id="PTHR42808">
    <property type="entry name" value="HYDROXYSTEROID DEHYDROGENASE-LIKE PROTEIN 2"/>
    <property type="match status" value="1"/>
</dbReference>
<evidence type="ECO:0000256" key="6">
    <source>
        <dbReference type="ARBA" id="ARBA00023128"/>
    </source>
</evidence>
<dbReference type="InterPro" id="IPR036291">
    <property type="entry name" value="NAD(P)-bd_dom_sf"/>
</dbReference>
<evidence type="ECO:0000313" key="10">
    <source>
        <dbReference type="Proteomes" id="UP000614601"/>
    </source>
</evidence>
<evidence type="ECO:0000313" key="9">
    <source>
        <dbReference type="EMBL" id="CAD5220524.1"/>
    </source>
</evidence>
<dbReference type="Proteomes" id="UP000614601">
    <property type="component" value="Unassembled WGS sequence"/>
</dbReference>
<dbReference type="Pfam" id="PF00106">
    <property type="entry name" value="adh_short"/>
    <property type="match status" value="1"/>
</dbReference>
<evidence type="ECO:0000256" key="3">
    <source>
        <dbReference type="ARBA" id="ARBA00006484"/>
    </source>
</evidence>
<keyword evidence="4" id="KW-0521">NADP</keyword>
<name>A0A811KYJ8_9BILA</name>